<dbReference type="Proteomes" id="UP000265520">
    <property type="component" value="Unassembled WGS sequence"/>
</dbReference>
<protein>
    <submittedName>
        <fullName evidence="1">Uncharacterized protein</fullName>
    </submittedName>
</protein>
<accession>A0A392V6N6</accession>
<organism evidence="1 2">
    <name type="scientific">Trifolium medium</name>
    <dbReference type="NCBI Taxonomy" id="97028"/>
    <lineage>
        <taxon>Eukaryota</taxon>
        <taxon>Viridiplantae</taxon>
        <taxon>Streptophyta</taxon>
        <taxon>Embryophyta</taxon>
        <taxon>Tracheophyta</taxon>
        <taxon>Spermatophyta</taxon>
        <taxon>Magnoliopsida</taxon>
        <taxon>eudicotyledons</taxon>
        <taxon>Gunneridae</taxon>
        <taxon>Pentapetalae</taxon>
        <taxon>rosids</taxon>
        <taxon>fabids</taxon>
        <taxon>Fabales</taxon>
        <taxon>Fabaceae</taxon>
        <taxon>Papilionoideae</taxon>
        <taxon>50 kb inversion clade</taxon>
        <taxon>NPAAA clade</taxon>
        <taxon>Hologalegina</taxon>
        <taxon>IRL clade</taxon>
        <taxon>Trifolieae</taxon>
        <taxon>Trifolium</taxon>
    </lineage>
</organism>
<reference evidence="1 2" key="1">
    <citation type="journal article" date="2018" name="Front. Plant Sci.">
        <title>Red Clover (Trifolium pratense) and Zigzag Clover (T. medium) - A Picture of Genomic Similarities and Differences.</title>
        <authorList>
            <person name="Dluhosova J."/>
            <person name="Istvanek J."/>
            <person name="Nedelnik J."/>
            <person name="Repkova J."/>
        </authorList>
    </citation>
    <scope>NUCLEOTIDE SEQUENCE [LARGE SCALE GENOMIC DNA]</scope>
    <source>
        <strain evidence="2">cv. 10/8</strain>
        <tissue evidence="1">Leaf</tissue>
    </source>
</reference>
<dbReference type="AlphaFoldDB" id="A0A392V6N6"/>
<sequence>SEDGRLQRLKASEAGNIRTSEHVPEAEHVPELGYTNSLLVGFAMGVRF</sequence>
<dbReference type="EMBL" id="LXQA011054885">
    <property type="protein sequence ID" value="MCI82929.1"/>
    <property type="molecule type" value="Genomic_DNA"/>
</dbReference>
<keyword evidence="2" id="KW-1185">Reference proteome</keyword>
<evidence type="ECO:0000313" key="2">
    <source>
        <dbReference type="Proteomes" id="UP000265520"/>
    </source>
</evidence>
<evidence type="ECO:0000313" key="1">
    <source>
        <dbReference type="EMBL" id="MCI82929.1"/>
    </source>
</evidence>
<name>A0A392V6N6_9FABA</name>
<proteinExistence type="predicted"/>
<feature type="non-terminal residue" evidence="1">
    <location>
        <position position="1"/>
    </location>
</feature>
<comment type="caution">
    <text evidence="1">The sequence shown here is derived from an EMBL/GenBank/DDBJ whole genome shotgun (WGS) entry which is preliminary data.</text>
</comment>